<feature type="region of interest" description="Disordered" evidence="1">
    <location>
        <begin position="1"/>
        <end position="22"/>
    </location>
</feature>
<accession>A0A7I5EBB7</accession>
<dbReference type="WBParaSite" id="HCON_00119670-00001">
    <property type="protein sequence ID" value="HCON_00119670-00001"/>
    <property type="gene ID" value="HCON_00119670"/>
</dbReference>
<sequence>MVNVDNISGSSESDTKEGSHADYPQPVHCGSCLAVGFQILITVSAVVDRLDDSAVLRGADAKQLRDATSAAITNVWKEATLQTTALARKINEGQRTVASGGSYGTVSMLQLWKDLTLRVPMSGTSAP</sequence>
<organism evidence="2 3">
    <name type="scientific">Haemonchus contortus</name>
    <name type="common">Barber pole worm</name>
    <dbReference type="NCBI Taxonomy" id="6289"/>
    <lineage>
        <taxon>Eukaryota</taxon>
        <taxon>Metazoa</taxon>
        <taxon>Ecdysozoa</taxon>
        <taxon>Nematoda</taxon>
        <taxon>Chromadorea</taxon>
        <taxon>Rhabditida</taxon>
        <taxon>Rhabditina</taxon>
        <taxon>Rhabditomorpha</taxon>
        <taxon>Strongyloidea</taxon>
        <taxon>Trichostrongylidae</taxon>
        <taxon>Haemonchus</taxon>
    </lineage>
</organism>
<protein>
    <submittedName>
        <fullName evidence="3">Senescence domain-containing protein</fullName>
    </submittedName>
</protein>
<keyword evidence="2" id="KW-1185">Reference proteome</keyword>
<reference evidence="3" key="1">
    <citation type="submission" date="2020-12" db="UniProtKB">
        <authorList>
            <consortium name="WormBaseParasite"/>
        </authorList>
    </citation>
    <scope>IDENTIFICATION</scope>
    <source>
        <strain evidence="3">MHco3</strain>
    </source>
</reference>
<dbReference type="OrthoDB" id="5872069at2759"/>
<dbReference type="Proteomes" id="UP000025227">
    <property type="component" value="Unplaced"/>
</dbReference>
<evidence type="ECO:0000313" key="2">
    <source>
        <dbReference type="Proteomes" id="UP000025227"/>
    </source>
</evidence>
<evidence type="ECO:0000256" key="1">
    <source>
        <dbReference type="SAM" id="MobiDB-lite"/>
    </source>
</evidence>
<dbReference type="AlphaFoldDB" id="A0A7I5EBB7"/>
<proteinExistence type="predicted"/>
<evidence type="ECO:0000313" key="3">
    <source>
        <dbReference type="WBParaSite" id="HCON_00119670-00001"/>
    </source>
</evidence>
<feature type="compositionally biased region" description="Polar residues" evidence="1">
    <location>
        <begin position="1"/>
        <end position="12"/>
    </location>
</feature>
<name>A0A7I5EBB7_HAECO</name>